<dbReference type="Proteomes" id="UP000236333">
    <property type="component" value="Unassembled WGS sequence"/>
</dbReference>
<dbReference type="GO" id="GO:0005737">
    <property type="term" value="C:cytoplasm"/>
    <property type="evidence" value="ECO:0007669"/>
    <property type="project" value="UniProtKB-ARBA"/>
</dbReference>
<dbReference type="NCBIfam" id="NF001860">
    <property type="entry name" value="PRK00595.1"/>
    <property type="match status" value="1"/>
</dbReference>
<evidence type="ECO:0000313" key="4">
    <source>
        <dbReference type="EMBL" id="PNH05622.1"/>
    </source>
</evidence>
<dbReference type="FunFam" id="2.20.28.120:FF:000006">
    <property type="entry name" value="50S ribosomal protein L33"/>
    <property type="match status" value="1"/>
</dbReference>
<dbReference type="GO" id="GO:0015934">
    <property type="term" value="C:large ribosomal subunit"/>
    <property type="evidence" value="ECO:0007669"/>
    <property type="project" value="TreeGrafter"/>
</dbReference>
<keyword evidence="5" id="KW-1185">Reference proteome</keyword>
<dbReference type="InterPro" id="IPR011332">
    <property type="entry name" value="Ribosomal_zn-bd"/>
</dbReference>
<dbReference type="SUPFAM" id="SSF57829">
    <property type="entry name" value="Zn-binding ribosomal proteins"/>
    <property type="match status" value="1"/>
</dbReference>
<reference evidence="4 5" key="1">
    <citation type="journal article" date="2017" name="Mol. Biol. Evol.">
        <title>The 4-celled Tetrabaena socialis nuclear genome reveals the essential components for genetic control of cell number at the origin of multicellularity in the volvocine lineage.</title>
        <authorList>
            <person name="Featherston J."/>
            <person name="Arakaki Y."/>
            <person name="Hanschen E.R."/>
            <person name="Ferris P.J."/>
            <person name="Michod R.E."/>
            <person name="Olson B.J.S.C."/>
            <person name="Nozaki H."/>
            <person name="Durand P.M."/>
        </authorList>
    </citation>
    <scope>NUCLEOTIDE SEQUENCE [LARGE SCALE GENOMIC DNA]</scope>
    <source>
        <strain evidence="4 5">NIES-571</strain>
    </source>
</reference>
<protein>
    <submittedName>
        <fullName evidence="4">50S ribosomal protein L33</fullName>
    </submittedName>
</protein>
<dbReference type="PANTHER" id="PTHR15238">
    <property type="entry name" value="54S RIBOSOMAL PROTEIN L39, MITOCHONDRIAL"/>
    <property type="match status" value="1"/>
</dbReference>
<evidence type="ECO:0000256" key="2">
    <source>
        <dbReference type="ARBA" id="ARBA00022980"/>
    </source>
</evidence>
<evidence type="ECO:0000256" key="1">
    <source>
        <dbReference type="ARBA" id="ARBA00007596"/>
    </source>
</evidence>
<dbReference type="Gene3D" id="2.20.28.120">
    <property type="entry name" value="Ribosomal protein L33"/>
    <property type="match status" value="1"/>
</dbReference>
<dbReference type="InterPro" id="IPR038584">
    <property type="entry name" value="Ribosomal_bL33_sf"/>
</dbReference>
<comment type="similarity">
    <text evidence="1">Belongs to the bacterial ribosomal protein bL33 family.</text>
</comment>
<gene>
    <name evidence="4" type="ORF">TSOC_008127</name>
</gene>
<dbReference type="OrthoDB" id="275534at2759"/>
<comment type="caution">
    <text evidence="4">The sequence shown here is derived from an EMBL/GenBank/DDBJ whole genome shotgun (WGS) entry which is preliminary data.</text>
</comment>
<keyword evidence="3" id="KW-0687">Ribonucleoprotein</keyword>
<dbReference type="HAMAP" id="MF_00294">
    <property type="entry name" value="Ribosomal_bL33"/>
    <property type="match status" value="1"/>
</dbReference>
<dbReference type="GO" id="GO:0003735">
    <property type="term" value="F:structural constituent of ribosome"/>
    <property type="evidence" value="ECO:0007669"/>
    <property type="project" value="InterPro"/>
</dbReference>
<evidence type="ECO:0000313" key="5">
    <source>
        <dbReference type="Proteomes" id="UP000236333"/>
    </source>
</evidence>
<dbReference type="NCBIfam" id="TIGR01023">
    <property type="entry name" value="rpmG_bact"/>
    <property type="match status" value="1"/>
</dbReference>
<keyword evidence="2 4" id="KW-0689">Ribosomal protein</keyword>
<dbReference type="InterPro" id="IPR001705">
    <property type="entry name" value="Ribosomal_bL33"/>
</dbReference>
<sequence>MSGGKKAVRLLIKLVSTARTGYFYVTEKNPRNTPWKLRLIKFDPKVGRHVLFEEQKLK</sequence>
<name>A0A2J7ZZD3_9CHLO</name>
<dbReference type="GO" id="GO:0006412">
    <property type="term" value="P:translation"/>
    <property type="evidence" value="ECO:0007669"/>
    <property type="project" value="InterPro"/>
</dbReference>
<dbReference type="PANTHER" id="PTHR15238:SF1">
    <property type="entry name" value="LARGE RIBOSOMAL SUBUNIT PROTEIN BL33M"/>
    <property type="match status" value="1"/>
</dbReference>
<dbReference type="Pfam" id="PF00471">
    <property type="entry name" value="Ribosomal_L33"/>
    <property type="match status" value="1"/>
</dbReference>
<accession>A0A2J7ZZD3</accession>
<dbReference type="EMBL" id="PGGS01000291">
    <property type="protein sequence ID" value="PNH05622.1"/>
    <property type="molecule type" value="Genomic_DNA"/>
</dbReference>
<dbReference type="AlphaFoldDB" id="A0A2J7ZZD3"/>
<organism evidence="4 5">
    <name type="scientific">Tetrabaena socialis</name>
    <dbReference type="NCBI Taxonomy" id="47790"/>
    <lineage>
        <taxon>Eukaryota</taxon>
        <taxon>Viridiplantae</taxon>
        <taxon>Chlorophyta</taxon>
        <taxon>core chlorophytes</taxon>
        <taxon>Chlorophyceae</taxon>
        <taxon>CS clade</taxon>
        <taxon>Chlamydomonadales</taxon>
        <taxon>Tetrabaenaceae</taxon>
        <taxon>Tetrabaena</taxon>
    </lineage>
</organism>
<evidence type="ECO:0000256" key="3">
    <source>
        <dbReference type="ARBA" id="ARBA00023274"/>
    </source>
</evidence>
<proteinExistence type="inferred from homology"/>